<sequence>MGLTHLPKGLLLMTAVIDPTTDVATVERSTIDATSDKIDWRAVLTEALVLPGRMSDTYTRFYNYSFLNQLWLMAQGVHEPCASFNRWKALGRYPIKGAGRYVLHPRPVKKRNEETGEDEIVAMRFPPKATAFPLSLTHGAELEMPELPEWDWQRAFTALEVEQIPFELLNGNIQGYSVGRMFAINPVAKWPGKTTLHELAHIVLGHTTEGDDEAASPCSRGVAEAQAESVTYLMAHEIGLDEWDPAESRAYIQNWLDGKEVTDQAIKGVFSAVDAILRAGRPVRNFDVAQKAG</sequence>
<dbReference type="RefSeq" id="WP_237025307.1">
    <property type="nucleotide sequence ID" value="NZ_MF600313.1"/>
</dbReference>
<dbReference type="EMBL" id="MF600313">
    <property type="protein sequence ID" value="AVN58620.1"/>
    <property type="molecule type" value="Genomic_DNA"/>
</dbReference>
<dbReference type="AlphaFoldDB" id="A0A343VRU6"/>
<feature type="domain" description="N-terminal" evidence="1">
    <location>
        <begin position="54"/>
        <end position="121"/>
    </location>
</feature>
<evidence type="ECO:0000313" key="2">
    <source>
        <dbReference type="EMBL" id="AVN58620.1"/>
    </source>
</evidence>
<accession>A0A343VRU6</accession>
<keyword evidence="2" id="KW-0614">Plasmid</keyword>
<gene>
    <name evidence="2" type="ORF">B5P44_p00358</name>
</gene>
<reference evidence="2" key="1">
    <citation type="journal article" date="2018" name="Front. Microbiol.">
        <title>Beyond the Limits: tRNA Array Units in Mycobacterium Genomes.</title>
        <authorList>
            <person name="Morgado S.M."/>
            <person name="Vicente A.C."/>
        </authorList>
    </citation>
    <scope>NUCLEOTIDE SEQUENCE</scope>
    <source>
        <strain evidence="2">CBMA 213</strain>
        <plasmid evidence="2">pCBMA213_1</plasmid>
    </source>
</reference>
<geneLocation type="plasmid" evidence="2">
    <name>pCBMA213_1</name>
</geneLocation>
<protein>
    <recommendedName>
        <fullName evidence="1">N-terminal domain-containing protein</fullName>
    </recommendedName>
</protein>
<dbReference type="InterPro" id="IPR013610">
    <property type="entry name" value="ArdC_N"/>
</dbReference>
<proteinExistence type="predicted"/>
<organism evidence="2">
    <name type="scientific">Mycolicibacterium sp. CBMA 213</name>
    <dbReference type="NCBI Taxonomy" id="1968788"/>
    <lineage>
        <taxon>Bacteria</taxon>
        <taxon>Bacillati</taxon>
        <taxon>Actinomycetota</taxon>
        <taxon>Actinomycetes</taxon>
        <taxon>Mycobacteriales</taxon>
        <taxon>Mycobacteriaceae</taxon>
        <taxon>Mycolicibacterium</taxon>
    </lineage>
</organism>
<name>A0A343VRU6_9MYCO</name>
<evidence type="ECO:0000259" key="1">
    <source>
        <dbReference type="Pfam" id="PF08401"/>
    </source>
</evidence>
<dbReference type="Pfam" id="PF08401">
    <property type="entry name" value="ArdcN"/>
    <property type="match status" value="1"/>
</dbReference>